<organism evidence="9 10">
    <name type="scientific">Salipaludibacillus keqinensis</name>
    <dbReference type="NCBI Taxonomy" id="2045207"/>
    <lineage>
        <taxon>Bacteria</taxon>
        <taxon>Bacillati</taxon>
        <taxon>Bacillota</taxon>
        <taxon>Bacilli</taxon>
        <taxon>Bacillales</taxon>
        <taxon>Bacillaceae</taxon>
    </lineage>
</organism>
<evidence type="ECO:0000256" key="1">
    <source>
        <dbReference type="ARBA" id="ARBA00004651"/>
    </source>
</evidence>
<evidence type="ECO:0000256" key="3">
    <source>
        <dbReference type="ARBA" id="ARBA00022475"/>
    </source>
</evidence>
<evidence type="ECO:0000256" key="2">
    <source>
        <dbReference type="ARBA" id="ARBA00010157"/>
    </source>
</evidence>
<evidence type="ECO:0000259" key="8">
    <source>
        <dbReference type="PROSITE" id="PS50156"/>
    </source>
</evidence>
<feature type="transmembrane region" description="Helical" evidence="7">
    <location>
        <begin position="771"/>
        <end position="790"/>
    </location>
</feature>
<keyword evidence="3" id="KW-1003">Cell membrane</keyword>
<evidence type="ECO:0000256" key="7">
    <source>
        <dbReference type="SAM" id="Phobius"/>
    </source>
</evidence>
<evidence type="ECO:0000313" key="10">
    <source>
        <dbReference type="Proteomes" id="UP000248214"/>
    </source>
</evidence>
<feature type="transmembrane region" description="Helical" evidence="7">
    <location>
        <begin position="174"/>
        <end position="193"/>
    </location>
</feature>
<reference evidence="9 10" key="1">
    <citation type="submission" date="2017-10" db="EMBL/GenBank/DDBJ databases">
        <title>Bacillus sp. nov., a halophilic bacterium isolated from a Keqin Lake.</title>
        <authorList>
            <person name="Wang H."/>
        </authorList>
    </citation>
    <scope>NUCLEOTIDE SEQUENCE [LARGE SCALE GENOMIC DNA]</scope>
    <source>
        <strain evidence="9 10">KQ-12</strain>
    </source>
</reference>
<comment type="caution">
    <text evidence="9">The sequence shown here is derived from an EMBL/GenBank/DDBJ whole genome shotgun (WGS) entry which is preliminary data.</text>
</comment>
<feature type="transmembrane region" description="Helical" evidence="7">
    <location>
        <begin position="7"/>
        <end position="25"/>
    </location>
</feature>
<protein>
    <recommendedName>
        <fullName evidence="8">SSD domain-containing protein</fullName>
    </recommendedName>
</protein>
<dbReference type="PANTHER" id="PTHR33406:SF6">
    <property type="entry name" value="MEMBRANE PROTEIN YDGH-RELATED"/>
    <property type="match status" value="1"/>
</dbReference>
<keyword evidence="5 7" id="KW-1133">Transmembrane helix</keyword>
<dbReference type="AlphaFoldDB" id="A0A323TFJ9"/>
<feature type="transmembrane region" description="Helical" evidence="7">
    <location>
        <begin position="362"/>
        <end position="379"/>
    </location>
</feature>
<keyword evidence="4 7" id="KW-0812">Transmembrane</keyword>
<evidence type="ECO:0000256" key="6">
    <source>
        <dbReference type="ARBA" id="ARBA00023136"/>
    </source>
</evidence>
<accession>A0A323TFJ9</accession>
<comment type="subcellular location">
    <subcellularLocation>
        <location evidence="1">Cell membrane</location>
        <topology evidence="1">Multi-pass membrane protein</topology>
    </subcellularLocation>
</comment>
<evidence type="ECO:0000256" key="4">
    <source>
        <dbReference type="ARBA" id="ARBA00022692"/>
    </source>
</evidence>
<dbReference type="Proteomes" id="UP000248214">
    <property type="component" value="Unassembled WGS sequence"/>
</dbReference>
<feature type="transmembrane region" description="Helical" evidence="7">
    <location>
        <begin position="273"/>
        <end position="294"/>
    </location>
</feature>
<dbReference type="PROSITE" id="PS50156">
    <property type="entry name" value="SSD"/>
    <property type="match status" value="1"/>
</dbReference>
<keyword evidence="6 7" id="KW-0472">Membrane</keyword>
<evidence type="ECO:0000256" key="5">
    <source>
        <dbReference type="ARBA" id="ARBA00022989"/>
    </source>
</evidence>
<feature type="domain" description="SSD" evidence="8">
    <location>
        <begin position="802"/>
        <end position="929"/>
    </location>
</feature>
<evidence type="ECO:0000313" key="9">
    <source>
        <dbReference type="EMBL" id="PYZ93688.1"/>
    </source>
</evidence>
<dbReference type="PANTHER" id="PTHR33406">
    <property type="entry name" value="MEMBRANE PROTEIN MJ1562-RELATED"/>
    <property type="match status" value="1"/>
</dbReference>
<dbReference type="EMBL" id="PDOD01000002">
    <property type="protein sequence ID" value="PYZ93688.1"/>
    <property type="molecule type" value="Genomic_DNA"/>
</dbReference>
<feature type="transmembrane region" description="Helical" evidence="7">
    <location>
        <begin position="829"/>
        <end position="852"/>
    </location>
</feature>
<feature type="transmembrane region" description="Helical" evidence="7">
    <location>
        <begin position="873"/>
        <end position="893"/>
    </location>
</feature>
<dbReference type="SUPFAM" id="SSF58104">
    <property type="entry name" value="Methyl-accepting chemotaxis protein (MCP) signaling domain"/>
    <property type="match status" value="1"/>
</dbReference>
<dbReference type="InterPro" id="IPR050545">
    <property type="entry name" value="Mycobact_MmpL"/>
</dbReference>
<dbReference type="RefSeq" id="WP_110609720.1">
    <property type="nucleotide sequence ID" value="NZ_PDOD01000002.1"/>
</dbReference>
<feature type="transmembrane region" description="Helical" evidence="7">
    <location>
        <begin position="200"/>
        <end position="221"/>
    </location>
</feature>
<feature type="transmembrane region" description="Helical" evidence="7">
    <location>
        <begin position="905"/>
        <end position="930"/>
    </location>
</feature>
<feature type="transmembrane region" description="Helical" evidence="7">
    <location>
        <begin position="797"/>
        <end position="823"/>
    </location>
</feature>
<feature type="transmembrane region" description="Helical" evidence="7">
    <location>
        <begin position="233"/>
        <end position="252"/>
    </location>
</feature>
<sequence>MSRYYRWIYALPIIWIVCGIWLFIISPDMDQLVREQGQFSIPDEYSSAVTEEILKDNESTSGESILVVYHDEQGITELQKQDVHTQLESIGTEIKGFPVEEVLSPLDSEEQEEYLISSDGTTMMALLTMDINLNDIPLVRNDLEEEVAVEGIDHFVSGSSIIEDDVIISSEEGLAKTEIITVIFVVTILFLVFRSFAAPFIPLITVGATYFVTVSIVALLIDSFQFPVSNFTQIFIVAILFGIGTDYCILLLTRFKEELYHGADRLTAMMRTYRAVGTTVFSSALTGFIGFAAIGLADFDLYQSAVGVAVGIIILIAALWIWIPAAMLLLGEKLFWPSKAGLEATQSKLWGVLGRFSIYKPGWTLMLLSLVLIPAALFYDQKLSYNSLDEISSDYPSVHAVDLVSEKFGEGHSFPVNVVIESDAPWDQPSMMPYIELISAELTKIDSVEEVRSVTRPEGIIIEDFRIPVIAENLADGLSDMEEGLEGLYDALIEIHDDIRGQEDDLADASTGVNELMNGTADLQEGQEQLADAVDETSEGTINSAEGLTQLRTELSTINEGIAEQLESNSLPAELSQSLLPFSNGITELTGGFQEVDDGLRSLAENQRLLAEELRTLATGLDALQSGQRDMGEAFEGIQGGYDELADAMLDLADGVEEIQQGLTDTEDILNEIAEQPVHPLEGFFVPQAVFDDGDMEDLIELFMTPNQQVALFEVVLAVNPYSNEAIEIVEAVESQLANALAGTALENTRYSVGGLSVVNRDLQQISDEDFNRTATIMLSGIFIVLVILLKSLVMPIYIIGSLILTYIASMAFTELIFVSVLGYSGISWAVPFFGFVMLMALGVDYSIFLMGRFGENIKTLPVKEALLSAMRQIGTVILSAAIILAGTFGAMMPSGVLSLVQIGTLVLTGLLLYSLVMLPLFVPVMVRIFGDKNWLPFKRPYKEE</sequence>
<dbReference type="InterPro" id="IPR004869">
    <property type="entry name" value="MMPL_dom"/>
</dbReference>
<keyword evidence="10" id="KW-1185">Reference proteome</keyword>
<dbReference type="OrthoDB" id="9782006at2"/>
<dbReference type="Pfam" id="PF03176">
    <property type="entry name" value="MMPL"/>
    <property type="match status" value="2"/>
</dbReference>
<dbReference type="Gene3D" id="1.20.1640.10">
    <property type="entry name" value="Multidrug efflux transporter AcrB transmembrane domain"/>
    <property type="match status" value="2"/>
</dbReference>
<proteinExistence type="inferred from homology"/>
<comment type="similarity">
    <text evidence="2">Belongs to the resistance-nodulation-cell division (RND) (TC 2.A.6) family. MmpL subfamily.</text>
</comment>
<dbReference type="InterPro" id="IPR000731">
    <property type="entry name" value="SSD"/>
</dbReference>
<dbReference type="SUPFAM" id="SSF82866">
    <property type="entry name" value="Multidrug efflux transporter AcrB transmembrane domain"/>
    <property type="match status" value="2"/>
</dbReference>
<feature type="transmembrane region" description="Helical" evidence="7">
    <location>
        <begin position="306"/>
        <end position="330"/>
    </location>
</feature>
<name>A0A323TFJ9_9BACI</name>
<dbReference type="GO" id="GO:0005886">
    <property type="term" value="C:plasma membrane"/>
    <property type="evidence" value="ECO:0007669"/>
    <property type="project" value="UniProtKB-SubCell"/>
</dbReference>
<gene>
    <name evidence="9" type="ORF">CR194_11065</name>
</gene>